<protein>
    <submittedName>
        <fullName evidence="1">Uncharacterized protein</fullName>
    </submittedName>
</protein>
<gene>
    <name evidence="1" type="ORF">V1525DRAFT_391257</name>
</gene>
<sequence>MLVPTWLQHPTVSGHLEDGELVSGQGPAQIPLSSALFCNIQLAVGRVLRASGAAEVIDKILEDEESLSCGNLEELGGMQGLDELALDPQDCIMDSALNSAISEFAPKVVSKFSMTLALRQRDEARKRSGGQSTRLKCPTRCLAGIVLASKGCDCCAVEWLDGLSNAAKEGIHLRKFMAELGYKQSECTEVFEDDQSHEVLKHLDIAYTF</sequence>
<dbReference type="EMBL" id="MU971459">
    <property type="protein sequence ID" value="KAK9234636.1"/>
    <property type="molecule type" value="Genomic_DNA"/>
</dbReference>
<evidence type="ECO:0000313" key="2">
    <source>
        <dbReference type="Proteomes" id="UP001433508"/>
    </source>
</evidence>
<keyword evidence="2" id="KW-1185">Reference proteome</keyword>
<reference evidence="2" key="1">
    <citation type="journal article" date="2024" name="Front. Bioeng. Biotechnol.">
        <title>Genome-scale model development and genomic sequencing of the oleaginous clade Lipomyces.</title>
        <authorList>
            <person name="Czajka J.J."/>
            <person name="Han Y."/>
            <person name="Kim J."/>
            <person name="Mondo S.J."/>
            <person name="Hofstad B.A."/>
            <person name="Robles A."/>
            <person name="Haridas S."/>
            <person name="Riley R."/>
            <person name="LaButti K."/>
            <person name="Pangilinan J."/>
            <person name="Andreopoulos W."/>
            <person name="Lipzen A."/>
            <person name="Yan J."/>
            <person name="Wang M."/>
            <person name="Ng V."/>
            <person name="Grigoriev I.V."/>
            <person name="Spatafora J.W."/>
            <person name="Magnuson J.K."/>
            <person name="Baker S.E."/>
            <person name="Pomraning K.R."/>
        </authorList>
    </citation>
    <scope>NUCLEOTIDE SEQUENCE [LARGE SCALE GENOMIC DNA]</scope>
    <source>
        <strain evidence="2">CBS 7786</strain>
    </source>
</reference>
<name>A0ACC3STD8_LIPKO</name>
<accession>A0ACC3STD8</accession>
<dbReference type="Proteomes" id="UP001433508">
    <property type="component" value="Unassembled WGS sequence"/>
</dbReference>
<evidence type="ECO:0000313" key="1">
    <source>
        <dbReference type="EMBL" id="KAK9234636.1"/>
    </source>
</evidence>
<comment type="caution">
    <text evidence="1">The sequence shown here is derived from an EMBL/GenBank/DDBJ whole genome shotgun (WGS) entry which is preliminary data.</text>
</comment>
<proteinExistence type="predicted"/>
<organism evidence="1 2">
    <name type="scientific">Lipomyces kononenkoae</name>
    <name type="common">Yeast</name>
    <dbReference type="NCBI Taxonomy" id="34357"/>
    <lineage>
        <taxon>Eukaryota</taxon>
        <taxon>Fungi</taxon>
        <taxon>Dikarya</taxon>
        <taxon>Ascomycota</taxon>
        <taxon>Saccharomycotina</taxon>
        <taxon>Lipomycetes</taxon>
        <taxon>Lipomycetales</taxon>
        <taxon>Lipomycetaceae</taxon>
        <taxon>Lipomyces</taxon>
    </lineage>
</organism>